<evidence type="ECO:0000256" key="24">
    <source>
        <dbReference type="SAM" id="MobiDB-lite"/>
    </source>
</evidence>
<dbReference type="Gene3D" id="3.30.40.10">
    <property type="entry name" value="Zinc/RING finger domain, C3HC4 (zinc finger)"/>
    <property type="match status" value="2"/>
</dbReference>
<evidence type="ECO:0000313" key="30">
    <source>
        <dbReference type="Proteomes" id="UP000269221"/>
    </source>
</evidence>
<dbReference type="GO" id="GO:0045814">
    <property type="term" value="P:negative regulation of gene expression, epigenetic"/>
    <property type="evidence" value="ECO:0007669"/>
    <property type="project" value="UniProtKB-ARBA"/>
</dbReference>
<dbReference type="InterPro" id="IPR002083">
    <property type="entry name" value="MATH/TRAF_dom"/>
</dbReference>
<dbReference type="FunFam" id="2.30.30.140:FF:000014">
    <property type="entry name" value="Metal-response element-binding transcription factor 2"/>
    <property type="match status" value="1"/>
</dbReference>
<keyword evidence="15" id="KW-0805">Transcription regulation</keyword>
<evidence type="ECO:0000256" key="1">
    <source>
        <dbReference type="ARBA" id="ARBA00004123"/>
    </source>
</evidence>
<dbReference type="Gene3D" id="2.30.30.140">
    <property type="match status" value="1"/>
</dbReference>
<dbReference type="GO" id="GO:0005164">
    <property type="term" value="F:tumor necrosis factor receptor binding"/>
    <property type="evidence" value="ECO:0007669"/>
    <property type="project" value="TreeGrafter"/>
</dbReference>
<gene>
    <name evidence="29" type="ORF">DUI87_30020</name>
</gene>
<dbReference type="InterPro" id="IPR019787">
    <property type="entry name" value="Znf_PHD-finger"/>
</dbReference>
<dbReference type="SMART" id="SM00333">
    <property type="entry name" value="TUDOR"/>
    <property type="match status" value="1"/>
</dbReference>
<dbReference type="Gene3D" id="1.20.5.110">
    <property type="match status" value="1"/>
</dbReference>
<dbReference type="GO" id="GO:0140003">
    <property type="term" value="F:histone H3K36me3 reader activity"/>
    <property type="evidence" value="ECO:0007669"/>
    <property type="project" value="UniProtKB-ARBA"/>
</dbReference>
<dbReference type="SUPFAM" id="SSF57903">
    <property type="entry name" value="FYVE/PHD zinc finger"/>
    <property type="match status" value="2"/>
</dbReference>
<evidence type="ECO:0000256" key="7">
    <source>
        <dbReference type="ARBA" id="ARBA00022553"/>
    </source>
</evidence>
<dbReference type="Proteomes" id="UP000269221">
    <property type="component" value="Unassembled WGS sequence"/>
</dbReference>
<keyword evidence="5" id="KW-0678">Repressor</keyword>
<dbReference type="FunFam" id="3.30.40.10:FF:000198">
    <property type="entry name" value="PHD finger protein 19"/>
    <property type="match status" value="1"/>
</dbReference>
<dbReference type="InterPro" id="IPR002999">
    <property type="entry name" value="Tudor"/>
</dbReference>
<dbReference type="SUPFAM" id="SSF49599">
    <property type="entry name" value="TRAF domain-like"/>
    <property type="match status" value="2"/>
</dbReference>
<keyword evidence="4" id="KW-0963">Cytoplasm</keyword>
<dbReference type="InterPro" id="IPR032070">
    <property type="entry name" value="TRAF_BIRC3-bd"/>
</dbReference>
<dbReference type="Pfam" id="PF00628">
    <property type="entry name" value="PHD"/>
    <property type="match status" value="1"/>
</dbReference>
<evidence type="ECO:0000256" key="11">
    <source>
        <dbReference type="ARBA" id="ARBA00022771"/>
    </source>
</evidence>
<dbReference type="FunFam" id="3.90.980.20:FF:000001">
    <property type="entry name" value="metal-response element-binding transcription factor 2 isoform X1"/>
    <property type="match status" value="1"/>
</dbReference>
<keyword evidence="9 23" id="KW-0479">Metal-binding</keyword>
<keyword evidence="6" id="KW-1017">Isopeptide bond</keyword>
<dbReference type="STRING" id="333673.A0A3M0JF22"/>
<dbReference type="Pfam" id="PF00097">
    <property type="entry name" value="zf-C3HC4"/>
    <property type="match status" value="1"/>
</dbReference>
<dbReference type="PROSITE" id="PS50144">
    <property type="entry name" value="MATH"/>
    <property type="match status" value="1"/>
</dbReference>
<dbReference type="GO" id="GO:0008270">
    <property type="term" value="F:zinc ion binding"/>
    <property type="evidence" value="ECO:0007669"/>
    <property type="project" value="UniProtKB-KW"/>
</dbReference>
<evidence type="ECO:0000313" key="29">
    <source>
        <dbReference type="EMBL" id="RMB93326.1"/>
    </source>
</evidence>
<dbReference type="InterPro" id="IPR001841">
    <property type="entry name" value="Znf_RING"/>
</dbReference>
<evidence type="ECO:0000256" key="21">
    <source>
        <dbReference type="ARBA" id="ARBA00072835"/>
    </source>
</evidence>
<feature type="domain" description="MATH" evidence="27">
    <location>
        <begin position="359"/>
        <end position="505"/>
    </location>
</feature>
<evidence type="ECO:0000256" key="12">
    <source>
        <dbReference type="ARBA" id="ARBA00022833"/>
    </source>
</evidence>
<dbReference type="InterPro" id="IPR040477">
    <property type="entry name" value="KDM4-like_Tudor"/>
</dbReference>
<comment type="similarity">
    <text evidence="3">Belongs to the Polycomblike family.</text>
</comment>
<dbReference type="CDD" id="cd23125">
    <property type="entry name" value="RING-HC_TRAF1-like"/>
    <property type="match status" value="1"/>
</dbReference>
<dbReference type="FunFam" id="2.60.210.10:FF:000001">
    <property type="entry name" value="TNF receptor-associated factor"/>
    <property type="match status" value="1"/>
</dbReference>
<dbReference type="CDD" id="cd20451">
    <property type="entry name" value="Tudor_PHF19"/>
    <property type="match status" value="1"/>
</dbReference>
<organism evidence="29 30">
    <name type="scientific">Hirundo rustica rustica</name>
    <dbReference type="NCBI Taxonomy" id="333673"/>
    <lineage>
        <taxon>Eukaryota</taxon>
        <taxon>Metazoa</taxon>
        <taxon>Chordata</taxon>
        <taxon>Craniata</taxon>
        <taxon>Vertebrata</taxon>
        <taxon>Euteleostomi</taxon>
        <taxon>Archelosauria</taxon>
        <taxon>Archosauria</taxon>
        <taxon>Dinosauria</taxon>
        <taxon>Saurischia</taxon>
        <taxon>Theropoda</taxon>
        <taxon>Coelurosauria</taxon>
        <taxon>Aves</taxon>
        <taxon>Neognathae</taxon>
        <taxon>Neoaves</taxon>
        <taxon>Telluraves</taxon>
        <taxon>Australaves</taxon>
        <taxon>Passeriformes</taxon>
        <taxon>Sylvioidea</taxon>
        <taxon>Hirundinidae</taxon>
        <taxon>Hirundo</taxon>
    </lineage>
</organism>
<evidence type="ECO:0000256" key="23">
    <source>
        <dbReference type="PROSITE-ProRule" id="PRU00207"/>
    </source>
</evidence>
<dbReference type="EMBL" id="QRBI01000209">
    <property type="protein sequence ID" value="RMB93326.1"/>
    <property type="molecule type" value="Genomic_DNA"/>
</dbReference>
<evidence type="ECO:0000256" key="22">
    <source>
        <dbReference type="ARBA" id="ARBA00079978"/>
    </source>
</evidence>
<dbReference type="PROSITE" id="PS50145">
    <property type="entry name" value="ZF_TRAF"/>
    <property type="match status" value="1"/>
</dbReference>
<dbReference type="InterPro" id="IPR001293">
    <property type="entry name" value="Znf_TRAF"/>
</dbReference>
<feature type="domain" description="TRAF-type" evidence="28">
    <location>
        <begin position="133"/>
        <end position="185"/>
    </location>
</feature>
<sequence length="1115" mass="124589">MAENTPRSLQDTPGSFPDENEFPFGYPTSICEDVPGQKFLCSNCNNILKKALQTLCGHRYCSACLTWIVRNNKNAICQKCKEEDPNTLGEESLLAEERAFGDAAINKEISELRVHCVTLGCSWSGIMKDFEEHQSLCEYALIPCHTGCGHVVMRRKLADHLENGCVNNVRVCQQCQRSLASSEYQGSKEKMKEHEKSAVGAHMLLLLRRMRQLQGSLCRAAQGLAPQPEPNTGGAGKSVPELQSPAGLEFSRDPEVDSFPGSSVPGDESVLQQLVREKVISELENKLHVFENIVAVLNKEVESSNLEILAFRRQSELDQNIIRGLELKIAELHRCLVQKDAGLSSLHKSLLFSEQASYDGIFLWKITEVGRKLQDSVTGRTVSLYSPAFYTAKYGYKVCLRVYLNGDGTGKGTHLSLFFVVMKGDYDALLPWPFRHKVTFMLLDQNNREHVIDAFRPDLTSASFQRPVNDMNVASGCPMFLPLSKLQSPKHAYVKEDTLFLNKDFGCSRDFVERSLLTSSALQRPEPLLAGLSRLQPRPCPAEEPLCPAEEPLCPAEEPLCPAEEPLCPEERCAGDSAVSLQAVPMDTPELSPLIRDVYAAAGRVQPAAGPARRGSGCRELTVRLSEGQYVLCRWTDGLYYLGKIKRVSGSKQSCLVTFEDNSKYWVLWKDIQHAGVPGEEPKCSICLGKKSGPRNEILICGKCGLGYHQQCHIPVASGGEGPLGTPWFCRRCIFALAVRKGGALKKGAIARTLQAVKMVLSYNPELLEWDSPHRTNQQQCYCYCGGPGEWYLKMLQCYRCRQWFHEACTQCLSDPMMFGDRFYVFFCSVCNQGPEYIKRLPLRWVDIVHLALYNLGVQSKKKYFDFEEILAFVNHHWDPLQLGKLTGTPISERGPHLLNALNSYKSRFLCGKEIKKKKCIFRLRIRVPPTPPSKVLPEKAPGEGESGSCELKKRGKSKHAHKEGLLPRQLQQQKRRARRKRAKFLLEDAIPSSDFTSAWSTNHHLASIFDFTLDEIQSLRSASSGQTFLSDLDSTDATSTSGSATTSLSYESSHTFESISEDDSSLSHLKSSISSYFGAAGRLVCGEKYQVLARRVTLDGKVQYLVEWEGTTPY</sequence>
<dbReference type="GO" id="GO:0043122">
    <property type="term" value="P:regulation of canonical NF-kappaB signal transduction"/>
    <property type="evidence" value="ECO:0007669"/>
    <property type="project" value="TreeGrafter"/>
</dbReference>
<feature type="domain" description="RING-type" evidence="26">
    <location>
        <begin position="41"/>
        <end position="81"/>
    </location>
</feature>
<evidence type="ECO:0000259" key="26">
    <source>
        <dbReference type="PROSITE" id="PS50089"/>
    </source>
</evidence>
<dbReference type="PROSITE" id="PS50016">
    <property type="entry name" value="ZF_PHD_2"/>
    <property type="match status" value="1"/>
</dbReference>
<dbReference type="GO" id="GO:0009898">
    <property type="term" value="C:cytoplasmic side of plasma membrane"/>
    <property type="evidence" value="ECO:0007669"/>
    <property type="project" value="TreeGrafter"/>
</dbReference>
<dbReference type="InterPro" id="IPR013083">
    <property type="entry name" value="Znf_RING/FYVE/PHD"/>
</dbReference>
<reference evidence="29 30" key="1">
    <citation type="submission" date="2018-07" db="EMBL/GenBank/DDBJ databases">
        <title>A high quality draft genome assembly of the barn swallow (H. rustica rustica).</title>
        <authorList>
            <person name="Formenti G."/>
            <person name="Chiara M."/>
            <person name="Poveda L."/>
            <person name="Francoijs K.-J."/>
            <person name="Bonisoli-Alquati A."/>
            <person name="Canova L."/>
            <person name="Gianfranceschi L."/>
            <person name="Horner D.S."/>
            <person name="Saino N."/>
        </authorList>
    </citation>
    <scope>NUCLEOTIDE SEQUENCE [LARGE SCALE GENOMIC DNA]</scope>
    <source>
        <strain evidence="29">Chelidonia</strain>
        <tissue evidence="29">Blood</tissue>
    </source>
</reference>
<evidence type="ECO:0000256" key="17">
    <source>
        <dbReference type="ARBA" id="ARBA00023163"/>
    </source>
</evidence>
<keyword evidence="14" id="KW-0156">Chromatin regulator</keyword>
<evidence type="ECO:0000256" key="10">
    <source>
        <dbReference type="ARBA" id="ARBA00022737"/>
    </source>
</evidence>
<dbReference type="SUPFAM" id="SSF63748">
    <property type="entry name" value="Tudor/PWWP/MBT"/>
    <property type="match status" value="1"/>
</dbReference>
<dbReference type="InterPro" id="IPR018957">
    <property type="entry name" value="Znf_C3HC4_RING-type"/>
</dbReference>
<comment type="function">
    <text evidence="19">Adapter molecule that regulates the activation of NF-kappa-B and JNK. Plays a role in the regulation of cell survival and apoptosis. The heterotrimer formed by TRAF1 and TRAF2 is part of a E3 ubiquitin-protein ligase complex that promotes ubiquitination of target proteins, such as MAP3K14. The TRAF1/TRAF2 complex recruits the antiapoptotic E3 protein-ubiquitin ligases BIRC2 and BIRC3 to TNFRSF1B/TNFR2.</text>
</comment>
<dbReference type="InterPro" id="IPR017907">
    <property type="entry name" value="Znf_RING_CS"/>
</dbReference>
<dbReference type="Gene3D" id="3.90.980.20">
    <property type="match status" value="1"/>
</dbReference>
<dbReference type="SUPFAM" id="SSF57850">
    <property type="entry name" value="RING/U-box"/>
    <property type="match status" value="1"/>
</dbReference>
<dbReference type="OrthoDB" id="6499288at2759"/>
<dbReference type="Gene3D" id="2.60.210.10">
    <property type="entry name" value="Apoptosis, Tumor Necrosis Factor Receptor Associated Protein 2, Chain A"/>
    <property type="match status" value="1"/>
</dbReference>
<keyword evidence="18" id="KW-0539">Nucleus</keyword>
<dbReference type="Pfam" id="PF14061">
    <property type="entry name" value="Mtf2_C"/>
    <property type="match status" value="1"/>
</dbReference>
<evidence type="ECO:0000256" key="6">
    <source>
        <dbReference type="ARBA" id="ARBA00022499"/>
    </source>
</evidence>
<keyword evidence="17" id="KW-0804">Transcription</keyword>
<dbReference type="CDD" id="cd15581">
    <property type="entry name" value="PHD2_PHF19"/>
    <property type="match status" value="1"/>
</dbReference>
<evidence type="ECO:0000256" key="9">
    <source>
        <dbReference type="ARBA" id="ARBA00022723"/>
    </source>
</evidence>
<dbReference type="InterPro" id="IPR042017">
    <property type="entry name" value="PHF19_PHD2"/>
</dbReference>
<evidence type="ECO:0000256" key="5">
    <source>
        <dbReference type="ARBA" id="ARBA00022491"/>
    </source>
</evidence>
<evidence type="ECO:0000259" key="25">
    <source>
        <dbReference type="PROSITE" id="PS50016"/>
    </source>
</evidence>
<evidence type="ECO:0000256" key="2">
    <source>
        <dbReference type="ARBA" id="ARBA00004496"/>
    </source>
</evidence>
<keyword evidence="8" id="KW-0053">Apoptosis</keyword>
<keyword evidence="16" id="KW-0175">Coiled coil</keyword>
<keyword evidence="11 23" id="KW-0863">Zinc-finger</keyword>
<dbReference type="SMART" id="SM00061">
    <property type="entry name" value="MATH"/>
    <property type="match status" value="1"/>
</dbReference>
<evidence type="ECO:0000256" key="13">
    <source>
        <dbReference type="ARBA" id="ARBA00022843"/>
    </source>
</evidence>
<protein>
    <recommendedName>
        <fullName evidence="20">PHD finger protein 19</fullName>
    </recommendedName>
    <alternativeName>
        <fullName evidence="22">Polycomb-like protein 3</fullName>
    </alternativeName>
    <alternativeName>
        <fullName evidence="21">TNF receptor-associated factor 1</fullName>
    </alternativeName>
</protein>
<evidence type="ECO:0000256" key="8">
    <source>
        <dbReference type="ARBA" id="ARBA00022703"/>
    </source>
</evidence>
<dbReference type="InterPro" id="IPR047400">
    <property type="entry name" value="Tudor_PHF19"/>
</dbReference>
<dbReference type="GO" id="GO:0035098">
    <property type="term" value="C:ESC/E(Z) complex"/>
    <property type="evidence" value="ECO:0007669"/>
    <property type="project" value="UniProtKB-ARBA"/>
</dbReference>
<dbReference type="InterPro" id="IPR049342">
    <property type="entry name" value="TRAF1-6_MATH_dom"/>
</dbReference>
<feature type="zinc finger region" description="TRAF-type" evidence="23">
    <location>
        <begin position="133"/>
        <end position="185"/>
    </location>
</feature>
<feature type="region of interest" description="Disordered" evidence="24">
    <location>
        <begin position="223"/>
        <end position="266"/>
    </location>
</feature>
<evidence type="ECO:0000256" key="19">
    <source>
        <dbReference type="ARBA" id="ARBA00055962"/>
    </source>
</evidence>
<keyword evidence="10" id="KW-0677">Repeat</keyword>
<dbReference type="PROSITE" id="PS00518">
    <property type="entry name" value="ZF_RING_1"/>
    <property type="match status" value="1"/>
</dbReference>
<keyword evidence="13" id="KW-0832">Ubl conjugation</keyword>
<evidence type="ECO:0000256" key="20">
    <source>
        <dbReference type="ARBA" id="ARBA00068749"/>
    </source>
</evidence>
<keyword evidence="7" id="KW-0597">Phosphoprotein</keyword>
<evidence type="ECO:0000256" key="4">
    <source>
        <dbReference type="ARBA" id="ARBA00022490"/>
    </source>
</evidence>
<dbReference type="InterPro" id="IPR025894">
    <property type="entry name" value="Mtf2_C_dom"/>
</dbReference>
<accession>A0A3M0JF22</accession>
<dbReference type="PANTHER" id="PTHR10131:SF96">
    <property type="entry name" value="TNF RECEPTOR-ASSOCIATED FACTOR 1"/>
    <property type="match status" value="1"/>
</dbReference>
<evidence type="ECO:0000256" key="15">
    <source>
        <dbReference type="ARBA" id="ARBA00023015"/>
    </source>
</evidence>
<dbReference type="GO" id="GO:0005737">
    <property type="term" value="C:cytoplasm"/>
    <property type="evidence" value="ECO:0007669"/>
    <property type="project" value="UniProtKB-SubCell"/>
</dbReference>
<evidence type="ECO:0000256" key="16">
    <source>
        <dbReference type="ARBA" id="ARBA00023054"/>
    </source>
</evidence>
<evidence type="ECO:0000256" key="18">
    <source>
        <dbReference type="ARBA" id="ARBA00023242"/>
    </source>
</evidence>
<dbReference type="SMART" id="SM00249">
    <property type="entry name" value="PHD"/>
    <property type="match status" value="2"/>
</dbReference>
<keyword evidence="30" id="KW-1185">Reference proteome</keyword>
<dbReference type="PANTHER" id="PTHR10131">
    <property type="entry name" value="TNF RECEPTOR ASSOCIATED FACTOR"/>
    <property type="match status" value="1"/>
</dbReference>
<dbReference type="InterPro" id="IPR001965">
    <property type="entry name" value="Znf_PHD"/>
</dbReference>
<dbReference type="GO" id="GO:0006915">
    <property type="term" value="P:apoptotic process"/>
    <property type="evidence" value="ECO:0007669"/>
    <property type="project" value="UniProtKB-KW"/>
</dbReference>
<evidence type="ECO:0000259" key="28">
    <source>
        <dbReference type="PROSITE" id="PS50145"/>
    </source>
</evidence>
<comment type="caution">
    <text evidence="29">The sequence shown here is derived from an EMBL/GenBank/DDBJ whole genome shotgun (WGS) entry which is preliminary data.</text>
</comment>
<keyword evidence="12 23" id="KW-0862">Zinc</keyword>
<feature type="domain" description="PHD-type" evidence="25">
    <location>
        <begin position="681"/>
        <end position="736"/>
    </location>
</feature>
<evidence type="ECO:0000259" key="27">
    <source>
        <dbReference type="PROSITE" id="PS50144"/>
    </source>
</evidence>
<feature type="region of interest" description="Disordered" evidence="24">
    <location>
        <begin position="933"/>
        <end position="979"/>
    </location>
</feature>
<dbReference type="FunFam" id="3.30.40.10:FF:000902">
    <property type="entry name" value="TNF receptor-associated factor"/>
    <property type="match status" value="1"/>
</dbReference>
<dbReference type="Pfam" id="PF18104">
    <property type="entry name" value="Tudor_2"/>
    <property type="match status" value="1"/>
</dbReference>
<comment type="subcellular location">
    <subcellularLocation>
        <location evidence="2">Cytoplasm</location>
    </subcellularLocation>
    <subcellularLocation>
        <location evidence="1">Nucleus</location>
    </subcellularLocation>
</comment>
<evidence type="ECO:0000256" key="3">
    <source>
        <dbReference type="ARBA" id="ARBA00008084"/>
    </source>
</evidence>
<dbReference type="InterPro" id="IPR011011">
    <property type="entry name" value="Znf_FYVE_PHD"/>
</dbReference>
<dbReference type="AlphaFoldDB" id="A0A3M0JF22"/>
<name>A0A3M0JF22_HIRRU</name>
<evidence type="ECO:0000256" key="14">
    <source>
        <dbReference type="ARBA" id="ARBA00022853"/>
    </source>
</evidence>
<dbReference type="InterPro" id="IPR008974">
    <property type="entry name" value="TRAF-like"/>
</dbReference>
<proteinExistence type="inferred from homology"/>
<dbReference type="Pfam" id="PF21355">
    <property type="entry name" value="TRAF-mep_MATH"/>
    <property type="match status" value="1"/>
</dbReference>
<dbReference type="Pfam" id="PF16673">
    <property type="entry name" value="TRAF_BIRC3_bd"/>
    <property type="match status" value="1"/>
</dbReference>
<dbReference type="PROSITE" id="PS50089">
    <property type="entry name" value="ZF_RING_2"/>
    <property type="match status" value="1"/>
</dbReference>
<dbReference type="FunFam" id="1.20.5.110:FF:000053">
    <property type="entry name" value="TNF receptor-associated factor"/>
    <property type="match status" value="1"/>
</dbReference>